<evidence type="ECO:0008006" key="3">
    <source>
        <dbReference type="Google" id="ProtNLM"/>
    </source>
</evidence>
<keyword evidence="2" id="KW-1185">Reference proteome</keyword>
<protein>
    <recommendedName>
        <fullName evidence="3">HutD-family protein</fullName>
    </recommendedName>
</protein>
<dbReference type="Proteomes" id="UP000266915">
    <property type="component" value="Unassembled WGS sequence"/>
</dbReference>
<proteinExistence type="predicted"/>
<dbReference type="RefSeq" id="WP_085512345.1">
    <property type="nucleotide sequence ID" value="NZ_FXAP01000004.1"/>
</dbReference>
<organism evidence="1 2">
    <name type="scientific">Plantibacter flavus</name>
    <dbReference type="NCBI Taxonomy" id="150123"/>
    <lineage>
        <taxon>Bacteria</taxon>
        <taxon>Bacillati</taxon>
        <taxon>Actinomycetota</taxon>
        <taxon>Actinomycetes</taxon>
        <taxon>Micrococcales</taxon>
        <taxon>Microbacteriaceae</taxon>
        <taxon>Plantibacter</taxon>
    </lineage>
</organism>
<name>A0A3N2C513_9MICO</name>
<comment type="caution">
    <text evidence="1">The sequence shown here is derived from an EMBL/GenBank/DDBJ whole genome shotgun (WGS) entry which is preliminary data.</text>
</comment>
<dbReference type="EMBL" id="RKHL01000001">
    <property type="protein sequence ID" value="ROR82607.1"/>
    <property type="molecule type" value="Genomic_DNA"/>
</dbReference>
<dbReference type="AlphaFoldDB" id="A0A3N2C513"/>
<accession>A0A3N2C513</accession>
<gene>
    <name evidence="1" type="ORF">EDD42_2698</name>
</gene>
<evidence type="ECO:0000313" key="2">
    <source>
        <dbReference type="Proteomes" id="UP000266915"/>
    </source>
</evidence>
<reference evidence="1 2" key="1">
    <citation type="submission" date="2018-11" db="EMBL/GenBank/DDBJ databases">
        <title>Sequencing the genomes of 1000 actinobacteria strains.</title>
        <authorList>
            <person name="Klenk H.-P."/>
        </authorList>
    </citation>
    <scope>NUCLEOTIDE SEQUENCE [LARGE SCALE GENOMIC DNA]</scope>
    <source>
        <strain evidence="1 2">DSM 14012</strain>
    </source>
</reference>
<sequence length="207" mass="22251">MRGAAGPEPAATPAHLVLVDVASRPPADPGPPQLVRFTDLVRQPLDRGRGSVRDVWTSTDVDRRIRWRLQVVDLRDAAGLIAAPDDMNHAIVGFAGPQVAVRAGGNELNGPGRILHRDEVLTVRESSVRLSRPRLRASGSSSMILLSYSTSEDPPTLNFEQPDTAQDPADGLRITLALRGPIRRGDGEVPQGAALVSAPFAVPPRYR</sequence>
<evidence type="ECO:0000313" key="1">
    <source>
        <dbReference type="EMBL" id="ROR82607.1"/>
    </source>
</evidence>